<proteinExistence type="predicted"/>
<evidence type="ECO:0008006" key="4">
    <source>
        <dbReference type="Google" id="ProtNLM"/>
    </source>
</evidence>
<dbReference type="RefSeq" id="WP_080915848.1">
    <property type="nucleotide sequence ID" value="NZ_CP020472.1"/>
</dbReference>
<dbReference type="Pfam" id="PF09839">
    <property type="entry name" value="DUF2066"/>
    <property type="match status" value="1"/>
</dbReference>
<organism evidence="2 3">
    <name type="scientific">Shewanella japonica</name>
    <dbReference type="NCBI Taxonomy" id="93973"/>
    <lineage>
        <taxon>Bacteria</taxon>
        <taxon>Pseudomonadati</taxon>
        <taxon>Pseudomonadota</taxon>
        <taxon>Gammaproteobacteria</taxon>
        <taxon>Alteromonadales</taxon>
        <taxon>Shewanellaceae</taxon>
        <taxon>Shewanella</taxon>
    </lineage>
</organism>
<name>A0ABM6JNF5_9GAMM</name>
<gene>
    <name evidence="2" type="ORF">SJ2017_2253</name>
</gene>
<evidence type="ECO:0000313" key="2">
    <source>
        <dbReference type="EMBL" id="ARD22543.1"/>
    </source>
</evidence>
<dbReference type="Proteomes" id="UP000191820">
    <property type="component" value="Chromosome"/>
</dbReference>
<sequence length="372" mass="41557">MPKFLLQILLFVLLSVGLTTSSMSAEVGLLDEADIVVSSRAKSERQQALKTALSAVFVKNSGLPSAVSHPLVKAQINQPEVLLTQYGYSEIDDELVLKANFDHKRIISTLRQAELPVWGKQRPLTLLWVSIEDNGERHILSDISDMDTRTQIELESSNKGIPVILPLMDLDDVMKINVSDVRGMFTDVVSEASKRYRADYFAIADMDQVGGFVRFQVSLFDKESDSAVMQPLIHHQAEVIDYETATNQILSTLAEYFVSQYAFADSGNSATTHLSLVGVQNMAQLVEIEAYLNQLSAIKSVSLHQFKADTVTYKLSLFGTADDLQKLLNINKRLTQLDTLNQSEPVDAVLPNPESEEDFKTELTETLIYQWH</sequence>
<keyword evidence="1" id="KW-0732">Signal</keyword>
<protein>
    <recommendedName>
        <fullName evidence="4">DUF2066 domain-containing protein</fullName>
    </recommendedName>
</protein>
<reference evidence="2 3" key="1">
    <citation type="submission" date="2017-03" db="EMBL/GenBank/DDBJ databases">
        <title>Genome sequencing of Shewanella japonica KCTC 22435.</title>
        <authorList>
            <person name="Kim K.M."/>
        </authorList>
    </citation>
    <scope>NUCLEOTIDE SEQUENCE [LARGE SCALE GENOMIC DNA]</scope>
    <source>
        <strain evidence="2 3">KCTC 22435</strain>
    </source>
</reference>
<evidence type="ECO:0000313" key="3">
    <source>
        <dbReference type="Proteomes" id="UP000191820"/>
    </source>
</evidence>
<feature type="signal peptide" evidence="1">
    <location>
        <begin position="1"/>
        <end position="24"/>
    </location>
</feature>
<dbReference type="InterPro" id="IPR018642">
    <property type="entry name" value="DUF2066"/>
</dbReference>
<keyword evidence="3" id="KW-1185">Reference proteome</keyword>
<evidence type="ECO:0000256" key="1">
    <source>
        <dbReference type="SAM" id="SignalP"/>
    </source>
</evidence>
<feature type="chain" id="PRO_5047238927" description="DUF2066 domain-containing protein" evidence="1">
    <location>
        <begin position="25"/>
        <end position="372"/>
    </location>
</feature>
<accession>A0ABM6JNF5</accession>
<dbReference type="EMBL" id="CP020472">
    <property type="protein sequence ID" value="ARD22543.1"/>
    <property type="molecule type" value="Genomic_DNA"/>
</dbReference>